<dbReference type="Pfam" id="PF06170">
    <property type="entry name" value="DUF983"/>
    <property type="match status" value="1"/>
</dbReference>
<evidence type="ECO:0000256" key="1">
    <source>
        <dbReference type="SAM" id="Phobius"/>
    </source>
</evidence>
<gene>
    <name evidence="2" type="ORF">NT2_01_04390</name>
</gene>
<evidence type="ECO:0000313" key="3">
    <source>
        <dbReference type="Proteomes" id="UP000016568"/>
    </source>
</evidence>
<dbReference type="InterPro" id="IPR009325">
    <property type="entry name" value="DUF983"/>
</dbReference>
<sequence>MTDLQPQTKGQPSLGEAALFGLCPRCGAKTLFAGPVRFAERCRACALDYANFNVGDGPAAFLTLLIGGLITGLALWLQVAVAPPFWVHIILWVPLTVAAVLLGLRAAKSALLYMEYARGAREAGGKDLRDE</sequence>
<keyword evidence="1" id="KW-1133">Transmembrane helix</keyword>
<keyword evidence="1" id="KW-0812">Transmembrane</keyword>
<comment type="caution">
    <text evidence="2">The sequence shown here is derived from an EMBL/GenBank/DDBJ whole genome shotgun (WGS) entry which is preliminary data.</text>
</comment>
<evidence type="ECO:0000313" key="2">
    <source>
        <dbReference type="EMBL" id="GAD47668.1"/>
    </source>
</evidence>
<dbReference type="AlphaFoldDB" id="U2ZYR9"/>
<evidence type="ECO:0008006" key="4">
    <source>
        <dbReference type="Google" id="ProtNLM"/>
    </source>
</evidence>
<organism evidence="2 3">
    <name type="scientific">Caenibius tardaugens NBRC 16725</name>
    <dbReference type="NCBI Taxonomy" id="1219035"/>
    <lineage>
        <taxon>Bacteria</taxon>
        <taxon>Pseudomonadati</taxon>
        <taxon>Pseudomonadota</taxon>
        <taxon>Alphaproteobacteria</taxon>
        <taxon>Sphingomonadales</taxon>
        <taxon>Erythrobacteraceae</taxon>
        <taxon>Caenibius</taxon>
    </lineage>
</organism>
<reference evidence="2 3" key="1">
    <citation type="submission" date="2013-09" db="EMBL/GenBank/DDBJ databases">
        <title>Whole genome shotgun sequence of Novosphingobium tardaugens NBRC 16725.</title>
        <authorList>
            <person name="Isaki S."/>
            <person name="Hosoyama A."/>
            <person name="Tsuchikane K."/>
            <person name="Katsumata H."/>
            <person name="Ando Y."/>
            <person name="Yamazaki S."/>
            <person name="Fujita N."/>
        </authorList>
    </citation>
    <scope>NUCLEOTIDE SEQUENCE [LARGE SCALE GENOMIC DNA]</scope>
    <source>
        <strain evidence="2 3">NBRC 16725</strain>
    </source>
</reference>
<protein>
    <recommendedName>
        <fullName evidence="4">DUF983 domain-containing protein</fullName>
    </recommendedName>
</protein>
<name>U2ZYR9_9SPHN</name>
<dbReference type="EMBL" id="BASZ01000001">
    <property type="protein sequence ID" value="GAD47668.1"/>
    <property type="molecule type" value="Genomic_DNA"/>
</dbReference>
<dbReference type="OrthoDB" id="9799456at2"/>
<accession>U2ZYR9</accession>
<dbReference type="RefSeq" id="WP_021688575.1">
    <property type="nucleotide sequence ID" value="NZ_BASZ01000001.1"/>
</dbReference>
<keyword evidence="3" id="KW-1185">Reference proteome</keyword>
<dbReference type="KEGG" id="ntd:EGO55_14935"/>
<feature type="transmembrane region" description="Helical" evidence="1">
    <location>
        <begin position="59"/>
        <end position="79"/>
    </location>
</feature>
<proteinExistence type="predicted"/>
<keyword evidence="1" id="KW-0472">Membrane</keyword>
<feature type="transmembrane region" description="Helical" evidence="1">
    <location>
        <begin position="85"/>
        <end position="104"/>
    </location>
</feature>
<dbReference type="Proteomes" id="UP000016568">
    <property type="component" value="Unassembled WGS sequence"/>
</dbReference>
<dbReference type="eggNOG" id="COG5349">
    <property type="taxonomic scope" value="Bacteria"/>
</dbReference>